<feature type="region of interest" description="Disordered" evidence="1">
    <location>
        <begin position="152"/>
        <end position="200"/>
    </location>
</feature>
<feature type="compositionally biased region" description="Basic and acidic residues" evidence="1">
    <location>
        <begin position="174"/>
        <end position="200"/>
    </location>
</feature>
<evidence type="ECO:0008006" key="4">
    <source>
        <dbReference type="Google" id="ProtNLM"/>
    </source>
</evidence>
<keyword evidence="3" id="KW-1185">Reference proteome</keyword>
<accession>A0ABS3VF84</accession>
<organism evidence="2 3">
    <name type="scientific">Micromonospora antibiotica</name>
    <dbReference type="NCBI Taxonomy" id="2807623"/>
    <lineage>
        <taxon>Bacteria</taxon>
        <taxon>Bacillati</taxon>
        <taxon>Actinomycetota</taxon>
        <taxon>Actinomycetes</taxon>
        <taxon>Micromonosporales</taxon>
        <taxon>Micromonosporaceae</taxon>
        <taxon>Micromonospora</taxon>
    </lineage>
</organism>
<dbReference type="RefSeq" id="WP_208569810.1">
    <property type="nucleotide sequence ID" value="NZ_JAGFWR010000022.1"/>
</dbReference>
<evidence type="ECO:0000313" key="3">
    <source>
        <dbReference type="Proteomes" id="UP000671399"/>
    </source>
</evidence>
<dbReference type="Proteomes" id="UP000671399">
    <property type="component" value="Unassembled WGS sequence"/>
</dbReference>
<evidence type="ECO:0000256" key="1">
    <source>
        <dbReference type="SAM" id="MobiDB-lite"/>
    </source>
</evidence>
<comment type="caution">
    <text evidence="2">The sequence shown here is derived from an EMBL/GenBank/DDBJ whole genome shotgun (WGS) entry which is preliminary data.</text>
</comment>
<sequence length="200" mass="22932">MSDRTFLFELPEQASPPQRAVAELAELIDTVRAAVDRLAEAHVSLSERVDVLDAPTGWTPARYCWRDLSRDDARDLWTWLTAWTTWLVDRYGVAQDLGNCWPAHPALVEELTALSVSWHHAYSARADPEGPLRWHEALHRARHRWQQWDTTRCRHGQHTPPNPDSVWANPWPEAAERAVDDDVNARHVGADSDPRQEATR</sequence>
<proteinExistence type="predicted"/>
<dbReference type="EMBL" id="JAGFWR010000022">
    <property type="protein sequence ID" value="MBO4164281.1"/>
    <property type="molecule type" value="Genomic_DNA"/>
</dbReference>
<name>A0ABS3VF84_9ACTN</name>
<evidence type="ECO:0000313" key="2">
    <source>
        <dbReference type="EMBL" id="MBO4164281.1"/>
    </source>
</evidence>
<reference evidence="2 3" key="1">
    <citation type="submission" date="2021-03" db="EMBL/GenBank/DDBJ databases">
        <authorList>
            <person name="Lee D.-H."/>
        </authorList>
    </citation>
    <scope>NUCLEOTIDE SEQUENCE [LARGE SCALE GENOMIC DNA]</scope>
    <source>
        <strain evidence="2 3">MMS20-R2-23</strain>
    </source>
</reference>
<protein>
    <recommendedName>
        <fullName evidence="4">DUF4913 domain-containing protein</fullName>
    </recommendedName>
</protein>
<gene>
    <name evidence="2" type="ORF">JQN83_26200</name>
</gene>